<protein>
    <submittedName>
        <fullName evidence="1">Uncharacterized protein</fullName>
    </submittedName>
</protein>
<proteinExistence type="predicted"/>
<organism evidence="1 2">
    <name type="scientific">Xanthocytophaga agilis</name>
    <dbReference type="NCBI Taxonomy" id="3048010"/>
    <lineage>
        <taxon>Bacteria</taxon>
        <taxon>Pseudomonadati</taxon>
        <taxon>Bacteroidota</taxon>
        <taxon>Cytophagia</taxon>
        <taxon>Cytophagales</taxon>
        <taxon>Rhodocytophagaceae</taxon>
        <taxon>Xanthocytophaga</taxon>
    </lineage>
</organism>
<name>A0AAE3RAM4_9BACT</name>
<evidence type="ECO:0000313" key="2">
    <source>
        <dbReference type="Proteomes" id="UP001232063"/>
    </source>
</evidence>
<keyword evidence="2" id="KW-1185">Reference proteome</keyword>
<dbReference type="EMBL" id="JASJOU010000021">
    <property type="protein sequence ID" value="MDJ1506285.1"/>
    <property type="molecule type" value="Genomic_DNA"/>
</dbReference>
<dbReference type="Proteomes" id="UP001232063">
    <property type="component" value="Unassembled WGS sequence"/>
</dbReference>
<dbReference type="AlphaFoldDB" id="A0AAE3RAM4"/>
<evidence type="ECO:0000313" key="1">
    <source>
        <dbReference type="EMBL" id="MDJ1506285.1"/>
    </source>
</evidence>
<accession>A0AAE3RAM4</accession>
<sequence>MPDPETTITQFIANFVLKERKERSLFELSTPKRRPSFIRRFNHTWENVVQIKYLHKIEKEFTYPEDIQELLGFKEKETCYVISHYEEVDNQILTFTESFDAIYGRGFASIIMNLSATTIYLETEQVQGPPDRFIGKRIDKQQITYRSHA</sequence>
<comment type="caution">
    <text evidence="1">The sequence shown here is derived from an EMBL/GenBank/DDBJ whole genome shotgun (WGS) entry which is preliminary data.</text>
</comment>
<dbReference type="RefSeq" id="WP_314519134.1">
    <property type="nucleotide sequence ID" value="NZ_JASJOU010000021.1"/>
</dbReference>
<reference evidence="1" key="1">
    <citation type="submission" date="2023-05" db="EMBL/GenBank/DDBJ databases">
        <authorList>
            <person name="Zhang X."/>
        </authorList>
    </citation>
    <scope>NUCLEOTIDE SEQUENCE</scope>
    <source>
        <strain evidence="1">BD1B2-1</strain>
    </source>
</reference>
<gene>
    <name evidence="1" type="ORF">QNI22_36845</name>
</gene>